<evidence type="ECO:0000256" key="1">
    <source>
        <dbReference type="ARBA" id="ARBA00022592"/>
    </source>
</evidence>
<dbReference type="GO" id="GO:0035435">
    <property type="term" value="P:phosphate ion transmembrane transport"/>
    <property type="evidence" value="ECO:0007669"/>
    <property type="project" value="InterPro"/>
</dbReference>
<evidence type="ECO:0000313" key="5">
    <source>
        <dbReference type="EMBL" id="NLW34327.1"/>
    </source>
</evidence>
<organism evidence="5 6">
    <name type="scientific">Syntrophorhabdus aromaticivorans</name>
    <dbReference type="NCBI Taxonomy" id="328301"/>
    <lineage>
        <taxon>Bacteria</taxon>
        <taxon>Pseudomonadati</taxon>
        <taxon>Thermodesulfobacteriota</taxon>
        <taxon>Syntrophorhabdia</taxon>
        <taxon>Syntrophorhabdales</taxon>
        <taxon>Syntrophorhabdaceae</taxon>
        <taxon>Syntrophorhabdus</taxon>
    </lineage>
</organism>
<keyword evidence="3 5" id="KW-0067">ATP-binding</keyword>
<dbReference type="SUPFAM" id="SSF52540">
    <property type="entry name" value="P-loop containing nucleoside triphosphate hydrolases"/>
    <property type="match status" value="1"/>
</dbReference>
<accession>A0A971M2V0</accession>
<dbReference type="PANTHER" id="PTHR43423">
    <property type="entry name" value="ABC TRANSPORTER I FAMILY MEMBER 17"/>
    <property type="match status" value="1"/>
</dbReference>
<gene>
    <name evidence="5" type="primary">pstB</name>
    <name evidence="5" type="ORF">GXY80_02440</name>
</gene>
<dbReference type="InterPro" id="IPR003439">
    <property type="entry name" value="ABC_transporter-like_ATP-bd"/>
</dbReference>
<reference evidence="5" key="2">
    <citation type="submission" date="2020-01" db="EMBL/GenBank/DDBJ databases">
        <authorList>
            <person name="Campanaro S."/>
        </authorList>
    </citation>
    <scope>NUCLEOTIDE SEQUENCE</scope>
    <source>
        <strain evidence="5">AS06rmzACSIP_7</strain>
    </source>
</reference>
<dbReference type="PROSITE" id="PS50893">
    <property type="entry name" value="ABC_TRANSPORTER_2"/>
    <property type="match status" value="1"/>
</dbReference>
<evidence type="ECO:0000313" key="6">
    <source>
        <dbReference type="Proteomes" id="UP000777265"/>
    </source>
</evidence>
<dbReference type="CDD" id="cd03260">
    <property type="entry name" value="ABC_PstB_phosphate_transporter"/>
    <property type="match status" value="1"/>
</dbReference>
<dbReference type="Pfam" id="PF00005">
    <property type="entry name" value="ABC_tran"/>
    <property type="match status" value="1"/>
</dbReference>
<name>A0A971M2V0_9BACT</name>
<dbReference type="Proteomes" id="UP000777265">
    <property type="component" value="Unassembled WGS sequence"/>
</dbReference>
<dbReference type="PANTHER" id="PTHR43423:SF1">
    <property type="entry name" value="ABC TRANSPORTER I FAMILY MEMBER 17"/>
    <property type="match status" value="1"/>
</dbReference>
<comment type="caution">
    <text evidence="5">The sequence shown here is derived from an EMBL/GenBank/DDBJ whole genome shotgun (WGS) entry which is preliminary data.</text>
</comment>
<feature type="domain" description="ABC transporter" evidence="4">
    <location>
        <begin position="6"/>
        <end position="245"/>
    </location>
</feature>
<dbReference type="Gene3D" id="3.40.50.300">
    <property type="entry name" value="P-loop containing nucleotide triphosphate hydrolases"/>
    <property type="match status" value="1"/>
</dbReference>
<dbReference type="NCBIfam" id="TIGR00972">
    <property type="entry name" value="3a0107s01c2"/>
    <property type="match status" value="1"/>
</dbReference>
<proteinExistence type="predicted"/>
<dbReference type="GO" id="GO:0016887">
    <property type="term" value="F:ATP hydrolysis activity"/>
    <property type="evidence" value="ECO:0007669"/>
    <property type="project" value="InterPro"/>
</dbReference>
<dbReference type="EMBL" id="JAAYEE010000040">
    <property type="protein sequence ID" value="NLW34327.1"/>
    <property type="molecule type" value="Genomic_DNA"/>
</dbReference>
<evidence type="ECO:0000256" key="2">
    <source>
        <dbReference type="ARBA" id="ARBA00022741"/>
    </source>
</evidence>
<dbReference type="GO" id="GO:0016020">
    <property type="term" value="C:membrane"/>
    <property type="evidence" value="ECO:0007669"/>
    <property type="project" value="InterPro"/>
</dbReference>
<dbReference type="InterPro" id="IPR027417">
    <property type="entry name" value="P-loop_NTPase"/>
</dbReference>
<dbReference type="SMART" id="SM00382">
    <property type="entry name" value="AAA"/>
    <property type="match status" value="1"/>
</dbReference>
<keyword evidence="1" id="KW-0592">Phosphate transport</keyword>
<protein>
    <submittedName>
        <fullName evidence="5">Phosphate ABC transporter ATP-binding protein</fullName>
    </submittedName>
</protein>
<reference evidence="5" key="1">
    <citation type="journal article" date="2020" name="Biotechnol. Biofuels">
        <title>New insights from the biogas microbiome by comprehensive genome-resolved metagenomics of nearly 1600 species originating from multiple anaerobic digesters.</title>
        <authorList>
            <person name="Campanaro S."/>
            <person name="Treu L."/>
            <person name="Rodriguez-R L.M."/>
            <person name="Kovalovszki A."/>
            <person name="Ziels R.M."/>
            <person name="Maus I."/>
            <person name="Zhu X."/>
            <person name="Kougias P.G."/>
            <person name="Basile A."/>
            <person name="Luo G."/>
            <person name="Schluter A."/>
            <person name="Konstantinidis K.T."/>
            <person name="Angelidaki I."/>
        </authorList>
    </citation>
    <scope>NUCLEOTIDE SEQUENCE</scope>
    <source>
        <strain evidence="5">AS06rmzACSIP_7</strain>
    </source>
</reference>
<dbReference type="GO" id="GO:0005315">
    <property type="term" value="F:phosphate transmembrane transporter activity"/>
    <property type="evidence" value="ECO:0007669"/>
    <property type="project" value="InterPro"/>
</dbReference>
<dbReference type="GO" id="GO:0005524">
    <property type="term" value="F:ATP binding"/>
    <property type="evidence" value="ECO:0007669"/>
    <property type="project" value="UniProtKB-KW"/>
</dbReference>
<dbReference type="AlphaFoldDB" id="A0A971M2V0"/>
<keyword evidence="1" id="KW-0813">Transport</keyword>
<evidence type="ECO:0000259" key="4">
    <source>
        <dbReference type="PROSITE" id="PS50893"/>
    </source>
</evidence>
<dbReference type="InterPro" id="IPR003593">
    <property type="entry name" value="AAA+_ATPase"/>
</dbReference>
<evidence type="ECO:0000256" key="3">
    <source>
        <dbReference type="ARBA" id="ARBA00022840"/>
    </source>
</evidence>
<dbReference type="InterPro" id="IPR005670">
    <property type="entry name" value="PstB-like"/>
</dbReference>
<keyword evidence="2" id="KW-0547">Nucleotide-binding</keyword>
<sequence>MNNSVLRTDRLNLYYGTFHALLDVDFHAFGKSITALIGPSGCGKSTLLRCFNRMNDLVDDVKLTGGIFVKEKPIEEVDIIELRKRVGMVFQRPNPFPFSIYENMVYGLKIHGISSRRRNEEIVERCLKAVGLWDDLKDKLSLSALGLSEEMKQRLCIARLLTVEPEIILLDEPCSALDPIATLRIEELMIELKQNYTILIVTHNMQQAARVSDYTGFMLLGELVEFGSTSEIFTSPRDERTEGYITGRFG</sequence>